<protein>
    <recommendedName>
        <fullName evidence="3">HECT-type E3 ubiquitin transferase</fullName>
    </recommendedName>
</protein>
<dbReference type="Proteomes" id="UP001281761">
    <property type="component" value="Unassembled WGS sequence"/>
</dbReference>
<dbReference type="InterPro" id="IPR011989">
    <property type="entry name" value="ARM-like"/>
</dbReference>
<evidence type="ECO:0000313" key="1">
    <source>
        <dbReference type="EMBL" id="KAK2957735.1"/>
    </source>
</evidence>
<organism evidence="1 2">
    <name type="scientific">Blattamonas nauphoetae</name>
    <dbReference type="NCBI Taxonomy" id="2049346"/>
    <lineage>
        <taxon>Eukaryota</taxon>
        <taxon>Metamonada</taxon>
        <taxon>Preaxostyla</taxon>
        <taxon>Oxymonadida</taxon>
        <taxon>Blattamonas</taxon>
    </lineage>
</organism>
<dbReference type="Gene3D" id="1.25.10.10">
    <property type="entry name" value="Leucine-rich Repeat Variant"/>
    <property type="match status" value="1"/>
</dbReference>
<accession>A0ABQ9Y1W3</accession>
<evidence type="ECO:0008006" key="3">
    <source>
        <dbReference type="Google" id="ProtNLM"/>
    </source>
</evidence>
<evidence type="ECO:0000313" key="2">
    <source>
        <dbReference type="Proteomes" id="UP001281761"/>
    </source>
</evidence>
<dbReference type="SUPFAM" id="SSF48371">
    <property type="entry name" value="ARM repeat"/>
    <property type="match status" value="2"/>
</dbReference>
<sequence length="2392" mass="270430">MNRRKLKGEKGSIRPPPQTVILQLYLALLPEVIAQLLNSSFIELQVLATDFFVIFLSPAQDKSLENPISIDSEGFRFQRVSDIVGMASQGFVYRAFKKLLARASEEIKQVLRDQNMKTHFLFDKHSIKRMMKQGEQISISQGHSIWFTGNPSFSHQDVPPVKLHHLRTHSSTFSPTSLSFSTSHVSKPPVIHVPRCLKTITGTTKSQVSSTNTEQHHLKIRLASNATLFFSLLFQLGFGTHRAHHDDLVPLLGSVLSLRFPTRLYAINALGSIARDGSKGQELIRSNDILGTVLDIVLSTIEKLDKLLHSTNTSTDDNDLSFHQRVVHFHPRFFLDSPGDLNPFQSYHQTLPPFSLGGSKLKYQPGVSRLLDQYSSIIAESFRMLYYSLRNAFGISFPLLGSLSTTHHLPSRQRGTKPNSKLLEAIHSFLTLFVPYHRAYEKHQEYPPETADFLRQQEHTDRSTHDDSFIPDVVQSQTVQGPLSTHHREEDIPNYPNQIIRKTTSPLRSTQTCFDDQTASLENEQFHWNDRSDESSEFSEAITEIESYSQHQPTNDSFEMEAVTQTAFALPTPLQRTPTVRALTTPIQMSTLRKGLHSRQDSIVFSQPRPGPQLDETDSPLFEELEKFTSFVETQSDDESENRDEVDSQSIPQEFMILSHPIIQAALFYTLELLSSLISTESLPILVKSGIFTHIPLFARTSPVTFIKGITIQILTKTQTCLKQYHINDNADKTHLTPFYEQINGVRCIHDLLHHQDSSPFVLPDSSLPHPHKHFDHSLSEEYGTSTLKFFDSTGPVLFDSHIASPLLLGPPSKPSSLDSSASDSPVTALQFEQLMIQFLELSDSFLGEILPTQDLMQQLENITHIMSYQVYIKPEFIAVYTSTIYASSEIGRRLKNLPTGKSTSGMTQLVCLLECPTLSLALACLVGNLVSRLTVTSSRIRSHCLVAPNPSLINRLCSLTNNLHYQPIDSLSTVLSQYPVNLLSLLSSFSISSNASDLFQLTSFHAMGPLKDLRIPTLVSFFAIISLIGFLTCPVMSRRCDWTKDPDTLSSHRELRRLRQINRKYGTKYVLANPISPLERRNRMKRSIATRFTGIDSIIFKEYNFATLVERERLNIGELSRQKQLLEDDNQFDLQITADLTSEAMESLYIPSLPFFKAKTFRLQILRHAIHHVSVTIRFLIRAPNLHSSLSNLSQHHSYRTIWETSPPSETRPYGDPHSMALVAALQFCSILAQHSLLPPGNLFEEDHIMNIIVLSLASDDPRLSYSAAVTLSNLFRVDPHYSIRVIASSLFAPSFFACLRHVSSQQFEGYTISVANAIVNLFYWCCLVSPHEMMKMCVSIAPKFHHSSDSPDDLSVHLLPPNHSVVSLLVSMCGVPVIRSSTLRRVLRSIQFLLLGAPSPACAARLCISREFSSSQSHTDGSVERSPFDDFHAFLLGLFESKDHKISTLAGQCLNIVHILDTQLQDAYCGCQWNYDKTGECLSLLRSLVGSHESLSAHVGYDNPVSKAQSRFDRADITVVDKLFMYLQSFGSQYGICTVPRGPSFTVDEARPLFNHLSLPKTRWTGAQLSEGSLYEFKLDTSIPKTLSNSSARPVLSNRIVLISGLKTPPCSKDGPLPFLSPTPRNDTNDFQDQTQSHLDQRGQQCHHLSPQEIVPIRQHLIESSSLFVRHHDLLPHQSVLERVGHLFPESTFEIRIREMDSIYRTEALVHYSLYSLFLQRWTEDSAQFCERVPDSPDILLGILDFMCSDCYQNEESREFVDYLVPSHSMEFSGGFKLIDAVFMDPQTPPFGRILCLHLLHSILTGINSSVFGYSMSQEILDQQAQMIGTEDRTTLDLDGQEYRTKTALVIYRMSETLMGRFIKTYSFTDSSSFFQSNIPLSEAEEDSIKSLSIVMVESLLSRGYGLHRFKEEYGFNGLLPFIDITTLQPHESEEHLVHRPSLDILRKCLWILAHATKDDLVLPDIMGQSQFVEALLNVLEGPDRSELSCAACCTLSNLMFNNPSNQRRFVEAGHGVSVLASLLLSPLDLESLFHIYSCFLILLRSLPEFIPLLDLYHIPNRAVGLIRQLTSQSMHVLSDYLPSTPFMNHDQATNLVDIPSFLTPSPDLTSSSFYTTLFSSLDQNLTTRIKVGRAAEIQNQLWEDQVMEQYNITVDQISQRTQNQEQNSPQRSFLRKSSRFRFDTQKNRSPLSSTTGTASDLLSQFGEYSFIGEGFLIVDDTLAWDDFYDELLGEQGRRYDEDWTNFQREVEDLNQYVRNPGDEREKSTVLPEEIADELFSLPTRATPQLPSTTLIPLPTILCHLLILFVSEFIHPYLRTDFSTIVKPLSFRLNRKLQEATTHKVSQDEPVTVHTSLHITDAIPSLPHFSHSIRSSRARIKLAPIDPSKR</sequence>
<reference evidence="1 2" key="1">
    <citation type="journal article" date="2022" name="bioRxiv">
        <title>Genomics of Preaxostyla Flagellates Illuminates Evolutionary Transitions and the Path Towards Mitochondrial Loss.</title>
        <authorList>
            <person name="Novak L.V.F."/>
            <person name="Treitli S.C."/>
            <person name="Pyrih J."/>
            <person name="Halakuc P."/>
            <person name="Pipaliya S.V."/>
            <person name="Vacek V."/>
            <person name="Brzon O."/>
            <person name="Soukal P."/>
            <person name="Eme L."/>
            <person name="Dacks J.B."/>
            <person name="Karnkowska A."/>
            <person name="Elias M."/>
            <person name="Hampl V."/>
        </authorList>
    </citation>
    <scope>NUCLEOTIDE SEQUENCE [LARGE SCALE GENOMIC DNA]</scope>
    <source>
        <strain evidence="1">NAU3</strain>
        <tissue evidence="1">Gut</tissue>
    </source>
</reference>
<dbReference type="InterPro" id="IPR016024">
    <property type="entry name" value="ARM-type_fold"/>
</dbReference>
<proteinExistence type="predicted"/>
<name>A0ABQ9Y1W3_9EUKA</name>
<gene>
    <name evidence="1" type="ORF">BLNAU_7390</name>
</gene>
<comment type="caution">
    <text evidence="1">The sequence shown here is derived from an EMBL/GenBank/DDBJ whole genome shotgun (WGS) entry which is preliminary data.</text>
</comment>
<dbReference type="EMBL" id="JARBJD010000044">
    <property type="protein sequence ID" value="KAK2957735.1"/>
    <property type="molecule type" value="Genomic_DNA"/>
</dbReference>
<keyword evidence="2" id="KW-1185">Reference proteome</keyword>